<gene>
    <name evidence="1" type="ORF">BDN70DRAFT_769316</name>
</gene>
<comment type="caution">
    <text evidence="1">The sequence shown here is derived from an EMBL/GenBank/DDBJ whole genome shotgun (WGS) entry which is preliminary data.</text>
</comment>
<feature type="non-terminal residue" evidence="1">
    <location>
        <position position="1"/>
    </location>
</feature>
<organism evidence="1 2">
    <name type="scientific">Pholiota conissans</name>
    <dbReference type="NCBI Taxonomy" id="109636"/>
    <lineage>
        <taxon>Eukaryota</taxon>
        <taxon>Fungi</taxon>
        <taxon>Dikarya</taxon>
        <taxon>Basidiomycota</taxon>
        <taxon>Agaricomycotina</taxon>
        <taxon>Agaricomycetes</taxon>
        <taxon>Agaricomycetidae</taxon>
        <taxon>Agaricales</taxon>
        <taxon>Agaricineae</taxon>
        <taxon>Strophariaceae</taxon>
        <taxon>Pholiota</taxon>
    </lineage>
</organism>
<evidence type="ECO:0000313" key="1">
    <source>
        <dbReference type="EMBL" id="KAF9471985.1"/>
    </source>
</evidence>
<accession>A0A9P6CSC7</accession>
<keyword evidence="2" id="KW-1185">Reference proteome</keyword>
<evidence type="ECO:0000313" key="2">
    <source>
        <dbReference type="Proteomes" id="UP000807469"/>
    </source>
</evidence>
<dbReference type="AlphaFoldDB" id="A0A9P6CSC7"/>
<dbReference type="Proteomes" id="UP000807469">
    <property type="component" value="Unassembled WGS sequence"/>
</dbReference>
<sequence>LEPTTPAIYRGDEDEIKYMTYVLQCRRFCREARLPPDEQVMRCSDFLEGNALHFYTSMVALNEHEWTLDRFFMGLFDHCFSADFRLRKRRQLDAFYQGPNMTVQQYAAEVSLMFKIIGSSNPEQRVDKLWSGMRSELRTALWKEGLDMRASSWDEV</sequence>
<dbReference type="OrthoDB" id="3205788at2759"/>
<protein>
    <recommendedName>
        <fullName evidence="3">Retrotransposon gag domain-containing protein</fullName>
    </recommendedName>
</protein>
<evidence type="ECO:0008006" key="3">
    <source>
        <dbReference type="Google" id="ProtNLM"/>
    </source>
</evidence>
<feature type="non-terminal residue" evidence="1">
    <location>
        <position position="156"/>
    </location>
</feature>
<proteinExistence type="predicted"/>
<dbReference type="EMBL" id="MU155594">
    <property type="protein sequence ID" value="KAF9471985.1"/>
    <property type="molecule type" value="Genomic_DNA"/>
</dbReference>
<reference evidence="1" key="1">
    <citation type="submission" date="2020-11" db="EMBL/GenBank/DDBJ databases">
        <authorList>
            <consortium name="DOE Joint Genome Institute"/>
            <person name="Ahrendt S."/>
            <person name="Riley R."/>
            <person name="Andreopoulos W."/>
            <person name="Labutti K."/>
            <person name="Pangilinan J."/>
            <person name="Ruiz-Duenas F.J."/>
            <person name="Barrasa J.M."/>
            <person name="Sanchez-Garcia M."/>
            <person name="Camarero S."/>
            <person name="Miyauchi S."/>
            <person name="Serrano A."/>
            <person name="Linde D."/>
            <person name="Babiker R."/>
            <person name="Drula E."/>
            <person name="Ayuso-Fernandez I."/>
            <person name="Pacheco R."/>
            <person name="Padilla G."/>
            <person name="Ferreira P."/>
            <person name="Barriuso J."/>
            <person name="Kellner H."/>
            <person name="Castanera R."/>
            <person name="Alfaro M."/>
            <person name="Ramirez L."/>
            <person name="Pisabarro A.G."/>
            <person name="Kuo A."/>
            <person name="Tritt A."/>
            <person name="Lipzen A."/>
            <person name="He G."/>
            <person name="Yan M."/>
            <person name="Ng V."/>
            <person name="Cullen D."/>
            <person name="Martin F."/>
            <person name="Rosso M.-N."/>
            <person name="Henrissat B."/>
            <person name="Hibbett D."/>
            <person name="Martinez A.T."/>
            <person name="Grigoriev I.V."/>
        </authorList>
    </citation>
    <scope>NUCLEOTIDE SEQUENCE</scope>
    <source>
        <strain evidence="1">CIRM-BRFM 674</strain>
    </source>
</reference>
<name>A0A9P6CSC7_9AGAR</name>